<gene>
    <name evidence="3" type="ORF">SAMEA3545359_00725</name>
</gene>
<feature type="domain" description="LysM" evidence="1">
    <location>
        <begin position="471"/>
        <end position="499"/>
    </location>
</feature>
<protein>
    <submittedName>
        <fullName evidence="3">Domain of uncharacterized function (DUF3794)</fullName>
    </submittedName>
</protein>
<feature type="domain" description="SipL SPOCS" evidence="2">
    <location>
        <begin position="188"/>
        <end position="264"/>
    </location>
</feature>
<proteinExistence type="predicted"/>
<dbReference type="InterPro" id="IPR036779">
    <property type="entry name" value="LysM_dom_sf"/>
</dbReference>
<dbReference type="CDD" id="cd00118">
    <property type="entry name" value="LysM"/>
    <property type="match status" value="1"/>
</dbReference>
<dbReference type="Gene3D" id="3.10.350.10">
    <property type="entry name" value="LysM domain"/>
    <property type="match status" value="1"/>
</dbReference>
<evidence type="ECO:0000259" key="2">
    <source>
        <dbReference type="Pfam" id="PF12673"/>
    </source>
</evidence>
<dbReference type="AlphaFoldDB" id="A0A1C6H895"/>
<name>A0A1C6H895_9FIRM</name>
<accession>A0A1C6H895</accession>
<organism evidence="3">
    <name type="scientific">uncultured Anaerotruncus sp</name>
    <dbReference type="NCBI Taxonomy" id="905011"/>
    <lineage>
        <taxon>Bacteria</taxon>
        <taxon>Bacillati</taxon>
        <taxon>Bacillota</taxon>
        <taxon>Clostridia</taxon>
        <taxon>Eubacteriales</taxon>
        <taxon>Oscillospiraceae</taxon>
        <taxon>Anaerotruncus</taxon>
        <taxon>environmental samples</taxon>
    </lineage>
</organism>
<dbReference type="EMBL" id="FMHG01000001">
    <property type="protein sequence ID" value="SCJ53740.1"/>
    <property type="molecule type" value="Genomic_DNA"/>
</dbReference>
<sequence length="512" mass="56174">MELKKDTRTYQLGNAVLDKTFEQTVESDFILPDYLAEIVRIVKCIGTPHIVNKQKVDSKVILDGYLQFTLLYTSEDSSALQCFEQTIPFTKQIDCKVPIESDLVETAVKGEYINCRATNPRAISVRSSVSIRVKVSGVSTQTVLSDVQGGGIQQKKEEMQASFPAAMGQKLFSAEDETDLALNGSVRAVIGAESRIEPGDYKVITNKVIIKGECKTHVTYLMEDGSVQTADYVIPVSQVVDIDGCTSDMQYDVRLAVLDSKVELKQNIEGENTVLSTQIVGEVTAICFEQTTVETIRDVFSTTYDYQYKTKPFACASSTILAPTTVQIKKQLHLDGAPIETIYDVWGELNLMGSRTEGENVVSSGTIKVTVLGRGADEVLQVQDKNLDCELRLPAGQSAESAAVDLNAQIAAISWSLGGDGAIELQLDIACQAVLTQQFSGNVVEDVTVDEETVKEVDKNTALTIYYCDTGEEVWQIAKRYNTSVDAIMQSNDLEDDRIGDKRTLLIPIVSE</sequence>
<dbReference type="InterPro" id="IPR018392">
    <property type="entry name" value="LysM"/>
</dbReference>
<reference evidence="3" key="1">
    <citation type="submission" date="2015-09" db="EMBL/GenBank/DDBJ databases">
        <authorList>
            <consortium name="Pathogen Informatics"/>
        </authorList>
    </citation>
    <scope>NUCLEOTIDE SEQUENCE</scope>
    <source>
        <strain evidence="3">2789STDY5834896</strain>
    </source>
</reference>
<evidence type="ECO:0000313" key="3">
    <source>
        <dbReference type="EMBL" id="SCJ53740.1"/>
    </source>
</evidence>
<dbReference type="Pfam" id="PF01476">
    <property type="entry name" value="LysM"/>
    <property type="match status" value="1"/>
</dbReference>
<evidence type="ECO:0000259" key="1">
    <source>
        <dbReference type="Pfam" id="PF01476"/>
    </source>
</evidence>
<dbReference type="Pfam" id="PF12673">
    <property type="entry name" value="SipL"/>
    <property type="match status" value="2"/>
</dbReference>
<dbReference type="SUPFAM" id="SSF54106">
    <property type="entry name" value="LysM domain"/>
    <property type="match status" value="1"/>
</dbReference>
<dbReference type="InterPro" id="IPR024300">
    <property type="entry name" value="SipL_SPOCS_dom"/>
</dbReference>
<feature type="domain" description="SipL SPOCS" evidence="2">
    <location>
        <begin position="38"/>
        <end position="115"/>
    </location>
</feature>